<accession>A0AAU7DQ69</accession>
<dbReference type="GO" id="GO:0003723">
    <property type="term" value="F:RNA binding"/>
    <property type="evidence" value="ECO:0007669"/>
    <property type="project" value="InterPro"/>
</dbReference>
<dbReference type="EMBL" id="CP121196">
    <property type="protein sequence ID" value="XBH19183.1"/>
    <property type="molecule type" value="Genomic_DNA"/>
</dbReference>
<name>A0AAU7DQ69_9BACT</name>
<evidence type="ECO:0000313" key="6">
    <source>
        <dbReference type="EMBL" id="XBH19183.1"/>
    </source>
</evidence>
<evidence type="ECO:0000256" key="4">
    <source>
        <dbReference type="ARBA" id="ARBA00022691"/>
    </source>
</evidence>
<comment type="similarity">
    <text evidence="1">Belongs to the class IV-like SAM-binding methyltransferase superfamily. RNA methyltransferase TrmH family.</text>
</comment>
<dbReference type="CDD" id="cd18093">
    <property type="entry name" value="SpoU-like_TrmJ"/>
    <property type="match status" value="1"/>
</dbReference>
<dbReference type="GO" id="GO:0002128">
    <property type="term" value="P:tRNA nucleoside ribose methylation"/>
    <property type="evidence" value="ECO:0007669"/>
    <property type="project" value="TreeGrafter"/>
</dbReference>
<keyword evidence="2 6" id="KW-0489">Methyltransferase</keyword>
<protein>
    <submittedName>
        <fullName evidence="6">RNA methyltransferase</fullName>
    </submittedName>
</protein>
<dbReference type="AlphaFoldDB" id="A0AAU7DQ69"/>
<feature type="domain" description="tRNA/rRNA methyltransferase SpoU type" evidence="5">
    <location>
        <begin position="21"/>
        <end position="169"/>
    </location>
</feature>
<dbReference type="InterPro" id="IPR001537">
    <property type="entry name" value="SpoU_MeTrfase"/>
</dbReference>
<proteinExistence type="inferred from homology"/>
<evidence type="ECO:0000256" key="1">
    <source>
        <dbReference type="ARBA" id="ARBA00007228"/>
    </source>
</evidence>
<organism evidence="6">
    <name type="scientific">Telmatobacter sp. DSM 110680</name>
    <dbReference type="NCBI Taxonomy" id="3036704"/>
    <lineage>
        <taxon>Bacteria</taxon>
        <taxon>Pseudomonadati</taxon>
        <taxon>Acidobacteriota</taxon>
        <taxon>Terriglobia</taxon>
        <taxon>Terriglobales</taxon>
        <taxon>Acidobacteriaceae</taxon>
        <taxon>Telmatobacter</taxon>
    </lineage>
</organism>
<reference evidence="6" key="1">
    <citation type="submission" date="2023-03" db="EMBL/GenBank/DDBJ databases">
        <title>Edaphobacter sp.</title>
        <authorList>
            <person name="Huber K.J."/>
            <person name="Papendorf J."/>
            <person name="Pilke C."/>
            <person name="Bunk B."/>
            <person name="Sproeer C."/>
            <person name="Pester M."/>
        </authorList>
    </citation>
    <scope>NUCLEOTIDE SEQUENCE</scope>
    <source>
        <strain evidence="6">DSM 110680</strain>
    </source>
</reference>
<keyword evidence="4" id="KW-0949">S-adenosyl-L-methionine</keyword>
<dbReference type="InterPro" id="IPR029028">
    <property type="entry name" value="Alpha/beta_knot_MTases"/>
</dbReference>
<keyword evidence="3" id="KW-0808">Transferase</keyword>
<evidence type="ECO:0000256" key="2">
    <source>
        <dbReference type="ARBA" id="ARBA00022603"/>
    </source>
</evidence>
<dbReference type="Pfam" id="PF00588">
    <property type="entry name" value="SpoU_methylase"/>
    <property type="match status" value="1"/>
</dbReference>
<dbReference type="InterPro" id="IPR004384">
    <property type="entry name" value="RNA_MeTrfase_TrmJ/LasT"/>
</dbReference>
<evidence type="ECO:0000256" key="3">
    <source>
        <dbReference type="ARBA" id="ARBA00022679"/>
    </source>
</evidence>
<dbReference type="PANTHER" id="PTHR42786:SF2">
    <property type="entry name" value="TRNA (CYTIDINE_URIDINE-2'-O-)-METHYLTRANSFERASE TRMJ"/>
    <property type="match status" value="1"/>
</dbReference>
<dbReference type="Gene3D" id="3.40.1280.10">
    <property type="match status" value="1"/>
</dbReference>
<dbReference type="GO" id="GO:0005829">
    <property type="term" value="C:cytosol"/>
    <property type="evidence" value="ECO:0007669"/>
    <property type="project" value="TreeGrafter"/>
</dbReference>
<dbReference type="InterPro" id="IPR029026">
    <property type="entry name" value="tRNA_m1G_MTases_N"/>
</dbReference>
<sequence length="271" mass="30277">MATSLYNRCLLSELQRECVDVVLVSPRNPLNVGAVARAMANFGFKLLTVVDPYEPHWREARSAVGAPDLLENARETPALADAVRDCSLVVGTGTVTHRKPEQSVVRLDELAPLVTQELDRGGRVAMVFGPEKHGLTRQDLSYCHVLVEIPTDRHQPSMNLGQAAAVCLYELSVRSGRSPEESRPFENSLDNSRERLRAVAGPAPTSNNLDLLAGLIEEVMVFAKYSPKTMQEANRHDLRLILRRLNLNAHDSRRLLGLFRRILRRLQRNSS</sequence>
<dbReference type="PIRSF" id="PIRSF004808">
    <property type="entry name" value="LasT"/>
    <property type="match status" value="1"/>
</dbReference>
<dbReference type="GO" id="GO:0008173">
    <property type="term" value="F:RNA methyltransferase activity"/>
    <property type="evidence" value="ECO:0007669"/>
    <property type="project" value="InterPro"/>
</dbReference>
<evidence type="ECO:0000259" key="5">
    <source>
        <dbReference type="Pfam" id="PF00588"/>
    </source>
</evidence>
<dbReference type="PANTHER" id="PTHR42786">
    <property type="entry name" value="TRNA/RRNA METHYLTRANSFERASE"/>
    <property type="match status" value="1"/>
</dbReference>
<dbReference type="RefSeq" id="WP_348264398.1">
    <property type="nucleotide sequence ID" value="NZ_CP121196.1"/>
</dbReference>
<dbReference type="SUPFAM" id="SSF75217">
    <property type="entry name" value="alpha/beta knot"/>
    <property type="match status" value="1"/>
</dbReference>
<gene>
    <name evidence="6" type="ORF">P8935_07640</name>
</gene>